<evidence type="ECO:0000256" key="4">
    <source>
        <dbReference type="PROSITE-ProRule" id="PRU00335"/>
    </source>
</evidence>
<dbReference type="Proteomes" id="UP000240542">
    <property type="component" value="Unassembled WGS sequence"/>
</dbReference>
<keyword evidence="7" id="KW-1185">Reference proteome</keyword>
<dbReference type="SUPFAM" id="SSF46689">
    <property type="entry name" value="Homeodomain-like"/>
    <property type="match status" value="1"/>
</dbReference>
<dbReference type="InterPro" id="IPR036271">
    <property type="entry name" value="Tet_transcr_reg_TetR-rel_C_sf"/>
</dbReference>
<dbReference type="PROSITE" id="PS50977">
    <property type="entry name" value="HTH_TETR_2"/>
    <property type="match status" value="1"/>
</dbReference>
<evidence type="ECO:0000256" key="3">
    <source>
        <dbReference type="ARBA" id="ARBA00023163"/>
    </source>
</evidence>
<dbReference type="Pfam" id="PF00440">
    <property type="entry name" value="TetR_N"/>
    <property type="match status" value="1"/>
</dbReference>
<keyword evidence="1" id="KW-0805">Transcription regulation</keyword>
<dbReference type="SUPFAM" id="SSF48498">
    <property type="entry name" value="Tetracyclin repressor-like, C-terminal domain"/>
    <property type="match status" value="1"/>
</dbReference>
<name>A0A2P8DFD5_9ACTN</name>
<keyword evidence="3" id="KW-0804">Transcription</keyword>
<dbReference type="Gene3D" id="1.10.357.10">
    <property type="entry name" value="Tetracycline Repressor, domain 2"/>
    <property type="match status" value="1"/>
</dbReference>
<sequence length="217" mass="23610">MDVRADGRPDGRLARGDHTRRAVLRRAVDIASIDGLDGLSIGRLAKELEISKSGLFAHFGAKEELQLAAIRAARRIYADAVVDPAFAVPPGLRRVWMLGESWLDYSRRRVFPGGCFFAKATHEFGARAGRVHDALAAANSEWLAAVERVIEDARQLGELRADTDPAQLAFELNAFLESANMASLLRADDTAYAHARAAIRARLTAAASPGTPHPWTD</sequence>
<evidence type="ECO:0000256" key="2">
    <source>
        <dbReference type="ARBA" id="ARBA00023125"/>
    </source>
</evidence>
<feature type="domain" description="HTH tetR-type" evidence="5">
    <location>
        <begin position="17"/>
        <end position="77"/>
    </location>
</feature>
<dbReference type="PANTHER" id="PTHR47506">
    <property type="entry name" value="TRANSCRIPTIONAL REGULATORY PROTEIN"/>
    <property type="match status" value="1"/>
</dbReference>
<dbReference type="Gene3D" id="1.10.10.60">
    <property type="entry name" value="Homeodomain-like"/>
    <property type="match status" value="1"/>
</dbReference>
<dbReference type="RefSeq" id="WP_106584383.1">
    <property type="nucleotide sequence ID" value="NZ_PYGA01000013.1"/>
</dbReference>
<gene>
    <name evidence="6" type="ORF">CLV63_11389</name>
</gene>
<evidence type="ECO:0000313" key="6">
    <source>
        <dbReference type="EMBL" id="PSK95926.1"/>
    </source>
</evidence>
<dbReference type="EMBL" id="PYGA01000013">
    <property type="protein sequence ID" value="PSK95926.1"/>
    <property type="molecule type" value="Genomic_DNA"/>
</dbReference>
<dbReference type="OrthoDB" id="326421at2"/>
<dbReference type="InterPro" id="IPR001647">
    <property type="entry name" value="HTH_TetR"/>
</dbReference>
<comment type="caution">
    <text evidence="6">The sequence shown here is derived from an EMBL/GenBank/DDBJ whole genome shotgun (WGS) entry which is preliminary data.</text>
</comment>
<dbReference type="GO" id="GO:0003677">
    <property type="term" value="F:DNA binding"/>
    <property type="evidence" value="ECO:0007669"/>
    <property type="project" value="UniProtKB-UniRule"/>
</dbReference>
<evidence type="ECO:0000313" key="7">
    <source>
        <dbReference type="Proteomes" id="UP000240542"/>
    </source>
</evidence>
<feature type="DNA-binding region" description="H-T-H motif" evidence="4">
    <location>
        <begin position="40"/>
        <end position="59"/>
    </location>
</feature>
<accession>A0A2P8DFD5</accession>
<keyword evidence="2 4" id="KW-0238">DNA-binding</keyword>
<dbReference type="InterPro" id="IPR009057">
    <property type="entry name" value="Homeodomain-like_sf"/>
</dbReference>
<reference evidence="6 7" key="1">
    <citation type="submission" date="2018-03" db="EMBL/GenBank/DDBJ databases">
        <title>Genomic Encyclopedia of Archaeal and Bacterial Type Strains, Phase II (KMG-II): from individual species to whole genera.</title>
        <authorList>
            <person name="Goeker M."/>
        </authorList>
    </citation>
    <scope>NUCLEOTIDE SEQUENCE [LARGE SCALE GENOMIC DNA]</scope>
    <source>
        <strain evidence="6 7">DSM 45312</strain>
    </source>
</reference>
<dbReference type="InterPro" id="IPR011075">
    <property type="entry name" value="TetR_C"/>
</dbReference>
<evidence type="ECO:0000259" key="5">
    <source>
        <dbReference type="PROSITE" id="PS50977"/>
    </source>
</evidence>
<dbReference type="PANTHER" id="PTHR47506:SF6">
    <property type="entry name" value="HTH-TYPE TRANSCRIPTIONAL REPRESSOR NEMR"/>
    <property type="match status" value="1"/>
</dbReference>
<protein>
    <submittedName>
        <fullName evidence="6">TetR family transcriptional regulator</fullName>
    </submittedName>
</protein>
<proteinExistence type="predicted"/>
<dbReference type="Pfam" id="PF16925">
    <property type="entry name" value="TetR_C_13"/>
    <property type="match status" value="1"/>
</dbReference>
<organism evidence="6 7">
    <name type="scientific">Murinocardiopsis flavida</name>
    <dbReference type="NCBI Taxonomy" id="645275"/>
    <lineage>
        <taxon>Bacteria</taxon>
        <taxon>Bacillati</taxon>
        <taxon>Actinomycetota</taxon>
        <taxon>Actinomycetes</taxon>
        <taxon>Streptosporangiales</taxon>
        <taxon>Nocardiopsidaceae</taxon>
        <taxon>Murinocardiopsis</taxon>
    </lineage>
</organism>
<evidence type="ECO:0000256" key="1">
    <source>
        <dbReference type="ARBA" id="ARBA00023015"/>
    </source>
</evidence>
<dbReference type="AlphaFoldDB" id="A0A2P8DFD5"/>